<accession>A0A955LVQ4</accession>
<comment type="caution">
    <text evidence="1">The sequence shown here is derived from an EMBL/GenBank/DDBJ whole genome shotgun (WGS) entry which is preliminary data.</text>
</comment>
<evidence type="ECO:0000313" key="1">
    <source>
        <dbReference type="EMBL" id="MCA9397628.1"/>
    </source>
</evidence>
<reference evidence="1" key="1">
    <citation type="submission" date="2020-04" db="EMBL/GenBank/DDBJ databases">
        <authorList>
            <person name="Zhang T."/>
        </authorList>
    </citation>
    <scope>NUCLEOTIDE SEQUENCE</scope>
    <source>
        <strain evidence="1">HKST-UBA02</strain>
    </source>
</reference>
<protein>
    <submittedName>
        <fullName evidence="1">Uncharacterized protein</fullName>
    </submittedName>
</protein>
<reference evidence="1" key="2">
    <citation type="journal article" date="2021" name="Microbiome">
        <title>Successional dynamics and alternative stable states in a saline activated sludge microbial community over 9 years.</title>
        <authorList>
            <person name="Wang Y."/>
            <person name="Ye J."/>
            <person name="Ju F."/>
            <person name="Liu L."/>
            <person name="Boyd J.A."/>
            <person name="Deng Y."/>
            <person name="Parks D.H."/>
            <person name="Jiang X."/>
            <person name="Yin X."/>
            <person name="Woodcroft B.J."/>
            <person name="Tyson G.W."/>
            <person name="Hugenholtz P."/>
            <person name="Polz M.F."/>
            <person name="Zhang T."/>
        </authorList>
    </citation>
    <scope>NUCLEOTIDE SEQUENCE</scope>
    <source>
        <strain evidence="1">HKST-UBA02</strain>
    </source>
</reference>
<dbReference type="AlphaFoldDB" id="A0A955LVQ4"/>
<organism evidence="1 2">
    <name type="scientific">candidate division WWE3 bacterium</name>
    <dbReference type="NCBI Taxonomy" id="2053526"/>
    <lineage>
        <taxon>Bacteria</taxon>
        <taxon>Katanobacteria</taxon>
    </lineage>
</organism>
<name>A0A955LVQ4_UNCKA</name>
<evidence type="ECO:0000313" key="2">
    <source>
        <dbReference type="Proteomes" id="UP000699691"/>
    </source>
</evidence>
<dbReference type="Proteomes" id="UP000699691">
    <property type="component" value="Unassembled WGS sequence"/>
</dbReference>
<gene>
    <name evidence="1" type="ORF">KC573_02265</name>
</gene>
<dbReference type="EMBL" id="JAGQKY010000084">
    <property type="protein sequence ID" value="MCA9397628.1"/>
    <property type="molecule type" value="Genomic_DNA"/>
</dbReference>
<sequence length="135" mass="15005">MNNNTPTISVKKVPDSVVAAIIPPLDETDIVPDDEIRRILEELLVHEFDQKGRPGGEDVWAHAIVDLLIRRGFAPTQMMQFADAAFSHLANPHKTASGAVNVVQAALSETSAPIIFEKVEVRTTVWRIRRRRSGE</sequence>
<proteinExistence type="predicted"/>